<organism evidence="15 16">
    <name type="scientific">Zhongshania guokunii</name>
    <dbReference type="NCBI Taxonomy" id="641783"/>
    <lineage>
        <taxon>Bacteria</taxon>
        <taxon>Pseudomonadati</taxon>
        <taxon>Pseudomonadota</taxon>
        <taxon>Gammaproteobacteria</taxon>
        <taxon>Cellvibrionales</taxon>
        <taxon>Spongiibacteraceae</taxon>
        <taxon>Zhongshania</taxon>
    </lineage>
</organism>
<accession>A0ABV3U960</accession>
<sequence>MAENEDGQERTEDASEKKLADSRKKGQVPRSKELTTMMVTLSGAAILLFTGGQLAAALQNLLESSLSPSFLIAADEREIAGRLYETLVRGLLTIWPLMLLAIIAVVFSSTILGGWTFNLSVKPERMDPIKGVAKLFSLRSLGELAKALMKMVFIGAAAVFLLSGLAGDILGLGLQEPKEAIKNSASLLVWFFFVVSLPLLAIAAIDVPWQLWNYHKELRMTRQEVRDEHKESDGRPEVKAKLREMQQAAANNRMMEKVPTADVIITNPTHFAVALKYDEARMAAPMLLAKGADNIAAKIRELANEHDVPIVESPRLARAVFASTDLDAEIPGGLYLAVAQILTYVYQLRSWETLGGEYPEPPEPEVDDAYLKDLL</sequence>
<keyword evidence="6 13" id="KW-0812">Transmembrane</keyword>
<feature type="compositionally biased region" description="Basic and acidic residues" evidence="14">
    <location>
        <begin position="7"/>
        <end position="24"/>
    </location>
</feature>
<dbReference type="InterPro" id="IPR006135">
    <property type="entry name" value="T3SS_substrate_exporter"/>
</dbReference>
<keyword evidence="15" id="KW-0969">Cilium</keyword>
<dbReference type="EMBL" id="JBFRYA010000012">
    <property type="protein sequence ID" value="MEX1669995.1"/>
    <property type="molecule type" value="Genomic_DNA"/>
</dbReference>
<proteinExistence type="inferred from homology"/>
<evidence type="ECO:0000256" key="14">
    <source>
        <dbReference type="SAM" id="MobiDB-lite"/>
    </source>
</evidence>
<keyword evidence="4 13" id="KW-0813">Transport</keyword>
<evidence type="ECO:0000256" key="11">
    <source>
        <dbReference type="ARBA" id="ARBA00023225"/>
    </source>
</evidence>
<dbReference type="Proteomes" id="UP001557485">
    <property type="component" value="Unassembled WGS sequence"/>
</dbReference>
<evidence type="ECO:0000256" key="9">
    <source>
        <dbReference type="ARBA" id="ARBA00022989"/>
    </source>
</evidence>
<comment type="subcellular location">
    <subcellularLocation>
        <location evidence="1">Cell membrane</location>
        <topology evidence="1">Multi-pass membrane protein</topology>
    </subcellularLocation>
</comment>
<keyword evidence="16" id="KW-1185">Reference proteome</keyword>
<dbReference type="PRINTS" id="PR00950">
    <property type="entry name" value="TYPE3IMSPROT"/>
</dbReference>
<keyword evidence="9 13" id="KW-1133">Transmembrane helix</keyword>
<keyword evidence="8 13" id="KW-0653">Protein transport</keyword>
<comment type="similarity">
    <text evidence="2 13">Belongs to the type III secretion exporter family.</text>
</comment>
<dbReference type="InterPro" id="IPR006136">
    <property type="entry name" value="FlhB"/>
</dbReference>
<feature type="transmembrane region" description="Helical" evidence="13">
    <location>
        <begin position="147"/>
        <end position="167"/>
    </location>
</feature>
<evidence type="ECO:0000256" key="3">
    <source>
        <dbReference type="ARBA" id="ARBA00021622"/>
    </source>
</evidence>
<comment type="function">
    <text evidence="12 13">Required for formation of the rod structure in the basal body of the flagellar apparatus. Together with FliI and FliH, may constitute the export apparatus of flagellin.</text>
</comment>
<keyword evidence="15" id="KW-0966">Cell projection</keyword>
<evidence type="ECO:0000256" key="1">
    <source>
        <dbReference type="ARBA" id="ARBA00004651"/>
    </source>
</evidence>
<evidence type="ECO:0000256" key="2">
    <source>
        <dbReference type="ARBA" id="ARBA00010690"/>
    </source>
</evidence>
<dbReference type="SUPFAM" id="SSF160544">
    <property type="entry name" value="EscU C-terminal domain-like"/>
    <property type="match status" value="1"/>
</dbReference>
<dbReference type="RefSeq" id="WP_368382368.1">
    <property type="nucleotide sequence ID" value="NZ_JBFRYA010000012.1"/>
</dbReference>
<gene>
    <name evidence="13 15" type="primary">flhB</name>
    <name evidence="15" type="ORF">AB4876_13825</name>
</gene>
<keyword evidence="11 13" id="KW-1006">Bacterial flagellum protein export</keyword>
<feature type="region of interest" description="Disordered" evidence="14">
    <location>
        <begin position="1"/>
        <end position="30"/>
    </location>
</feature>
<keyword evidence="5 13" id="KW-1003">Cell membrane</keyword>
<dbReference type="PANTHER" id="PTHR30531">
    <property type="entry name" value="FLAGELLAR BIOSYNTHETIC PROTEIN FLHB"/>
    <property type="match status" value="1"/>
</dbReference>
<evidence type="ECO:0000256" key="10">
    <source>
        <dbReference type="ARBA" id="ARBA00023136"/>
    </source>
</evidence>
<evidence type="ECO:0000256" key="5">
    <source>
        <dbReference type="ARBA" id="ARBA00022475"/>
    </source>
</evidence>
<evidence type="ECO:0000256" key="6">
    <source>
        <dbReference type="ARBA" id="ARBA00022692"/>
    </source>
</evidence>
<evidence type="ECO:0000256" key="8">
    <source>
        <dbReference type="ARBA" id="ARBA00022927"/>
    </source>
</evidence>
<comment type="caution">
    <text evidence="15">The sequence shown here is derived from an EMBL/GenBank/DDBJ whole genome shotgun (WGS) entry which is preliminary data.</text>
</comment>
<evidence type="ECO:0000256" key="7">
    <source>
        <dbReference type="ARBA" id="ARBA00022795"/>
    </source>
</evidence>
<keyword evidence="7 13" id="KW-1005">Bacterial flagellum biogenesis</keyword>
<keyword evidence="15" id="KW-0282">Flagellum</keyword>
<name>A0ABV3U960_9GAMM</name>
<evidence type="ECO:0000256" key="12">
    <source>
        <dbReference type="ARBA" id="ARBA00025078"/>
    </source>
</evidence>
<feature type="transmembrane region" description="Helical" evidence="13">
    <location>
        <begin position="94"/>
        <end position="117"/>
    </location>
</feature>
<reference evidence="15 16" key="1">
    <citation type="journal article" date="2011" name="Int. J. Syst. Evol. Microbiol.">
        <title>Zhongshania antarctica gen. nov., sp. nov. and Zhongshania guokunii sp. nov., gammaproteobacteria respectively isolated from coastal attached (fast) ice and surface seawater of the Antarctic.</title>
        <authorList>
            <person name="Li H.J."/>
            <person name="Zhang X.Y."/>
            <person name="Chen C.X."/>
            <person name="Zhang Y.J."/>
            <person name="Gao Z.M."/>
            <person name="Yu Y."/>
            <person name="Chen X.L."/>
            <person name="Chen B."/>
            <person name="Zhang Y.Z."/>
        </authorList>
    </citation>
    <scope>NUCLEOTIDE SEQUENCE [LARGE SCALE GENOMIC DNA]</scope>
    <source>
        <strain evidence="15 16">ZS6-22T</strain>
    </source>
</reference>
<dbReference type="InterPro" id="IPR029025">
    <property type="entry name" value="T3SS_substrate_exporter_C"/>
</dbReference>
<feature type="transmembrane region" description="Helical" evidence="13">
    <location>
        <begin position="187"/>
        <end position="212"/>
    </location>
</feature>
<dbReference type="Gene3D" id="3.40.1690.10">
    <property type="entry name" value="secretion proteins EscU"/>
    <property type="match status" value="1"/>
</dbReference>
<evidence type="ECO:0000256" key="4">
    <source>
        <dbReference type="ARBA" id="ARBA00022448"/>
    </source>
</evidence>
<dbReference type="PANTHER" id="PTHR30531:SF12">
    <property type="entry name" value="FLAGELLAR BIOSYNTHETIC PROTEIN FLHB"/>
    <property type="match status" value="1"/>
</dbReference>
<dbReference type="Pfam" id="PF01312">
    <property type="entry name" value="Bac_export_2"/>
    <property type="match status" value="1"/>
</dbReference>
<protein>
    <recommendedName>
        <fullName evidence="3 13">Flagellar biosynthetic protein FlhB</fullName>
    </recommendedName>
</protein>
<dbReference type="NCBIfam" id="TIGR00328">
    <property type="entry name" value="flhB"/>
    <property type="match status" value="1"/>
</dbReference>
<dbReference type="Gene3D" id="6.10.250.2080">
    <property type="match status" value="1"/>
</dbReference>
<evidence type="ECO:0000313" key="16">
    <source>
        <dbReference type="Proteomes" id="UP001557485"/>
    </source>
</evidence>
<evidence type="ECO:0000313" key="15">
    <source>
        <dbReference type="EMBL" id="MEX1669995.1"/>
    </source>
</evidence>
<evidence type="ECO:0000256" key="13">
    <source>
        <dbReference type="RuleBase" id="RU364091"/>
    </source>
</evidence>
<keyword evidence="10 13" id="KW-0472">Membrane</keyword>
<comment type="caution">
    <text evidence="13">Lacks conserved residue(s) required for the propagation of feature annotation.</text>
</comment>